<dbReference type="PANTHER" id="PTHR44591">
    <property type="entry name" value="STRESS RESPONSE REGULATOR PROTEIN 1"/>
    <property type="match status" value="1"/>
</dbReference>
<evidence type="ECO:0000259" key="5">
    <source>
        <dbReference type="PROSITE" id="PS50110"/>
    </source>
</evidence>
<dbReference type="CDD" id="cd17574">
    <property type="entry name" value="REC_OmpR"/>
    <property type="match status" value="1"/>
</dbReference>
<keyword evidence="2" id="KW-0805">Transcription regulation</keyword>
<proteinExistence type="predicted"/>
<name>A0A927FRM8_9HYPH</name>
<dbReference type="Proteomes" id="UP000654108">
    <property type="component" value="Unassembled WGS sequence"/>
</dbReference>
<sequence length="127" mass="13860">MAIDVLIAEDEPSILESLDFILRRAGWSVQSVSDGEAALHGVRTLEPRVLVLDVMLPRRSGFDVLKVLRNDPETRDLPILILTAKGQQQDRQTAEDLGANAFVTKPYANADVVGAVRQLLTDHAGTS</sequence>
<evidence type="ECO:0000313" key="6">
    <source>
        <dbReference type="EMBL" id="MBD8064751.1"/>
    </source>
</evidence>
<feature type="modified residue" description="4-aspartylphosphate" evidence="4">
    <location>
        <position position="53"/>
    </location>
</feature>
<keyword evidence="7" id="KW-1185">Reference proteome</keyword>
<dbReference type="SUPFAM" id="SSF52172">
    <property type="entry name" value="CheY-like"/>
    <property type="match status" value="1"/>
</dbReference>
<comment type="caution">
    <text evidence="6">The sequence shown here is derived from an EMBL/GenBank/DDBJ whole genome shotgun (WGS) entry which is preliminary data.</text>
</comment>
<dbReference type="PROSITE" id="PS50110">
    <property type="entry name" value="RESPONSE_REGULATORY"/>
    <property type="match status" value="1"/>
</dbReference>
<dbReference type="GO" id="GO:0000160">
    <property type="term" value="P:phosphorelay signal transduction system"/>
    <property type="evidence" value="ECO:0007669"/>
    <property type="project" value="InterPro"/>
</dbReference>
<reference evidence="6" key="1">
    <citation type="submission" date="2020-09" db="EMBL/GenBank/DDBJ databases">
        <title>Genome seq and assembly of Devosia sp.</title>
        <authorList>
            <person name="Chhetri G."/>
        </authorList>
    </citation>
    <scope>NUCLEOTIDE SEQUENCE</scope>
    <source>
        <strain evidence="6">PTR5</strain>
    </source>
</reference>
<dbReference type="SMART" id="SM00448">
    <property type="entry name" value="REC"/>
    <property type="match status" value="1"/>
</dbReference>
<feature type="domain" description="Response regulatory" evidence="5">
    <location>
        <begin position="4"/>
        <end position="120"/>
    </location>
</feature>
<protein>
    <submittedName>
        <fullName evidence="6">Response regulator</fullName>
    </submittedName>
</protein>
<dbReference type="EMBL" id="JACYFU010000001">
    <property type="protein sequence ID" value="MBD8064751.1"/>
    <property type="molecule type" value="Genomic_DNA"/>
</dbReference>
<keyword evidence="3" id="KW-0804">Transcription</keyword>
<dbReference type="AlphaFoldDB" id="A0A927FRM8"/>
<dbReference type="InterPro" id="IPR011006">
    <property type="entry name" value="CheY-like_superfamily"/>
</dbReference>
<dbReference type="Pfam" id="PF00072">
    <property type="entry name" value="Response_reg"/>
    <property type="match status" value="1"/>
</dbReference>
<evidence type="ECO:0000313" key="7">
    <source>
        <dbReference type="Proteomes" id="UP000654108"/>
    </source>
</evidence>
<evidence type="ECO:0000256" key="2">
    <source>
        <dbReference type="ARBA" id="ARBA00023015"/>
    </source>
</evidence>
<accession>A0A927FRM8</accession>
<dbReference type="PANTHER" id="PTHR44591:SF3">
    <property type="entry name" value="RESPONSE REGULATORY DOMAIN-CONTAINING PROTEIN"/>
    <property type="match status" value="1"/>
</dbReference>
<evidence type="ECO:0000256" key="4">
    <source>
        <dbReference type="PROSITE-ProRule" id="PRU00169"/>
    </source>
</evidence>
<dbReference type="InterPro" id="IPR001789">
    <property type="entry name" value="Sig_transdc_resp-reg_receiver"/>
</dbReference>
<evidence type="ECO:0000256" key="1">
    <source>
        <dbReference type="ARBA" id="ARBA00022553"/>
    </source>
</evidence>
<gene>
    <name evidence="6" type="ORF">IC608_04590</name>
</gene>
<keyword evidence="1 4" id="KW-0597">Phosphoprotein</keyword>
<organism evidence="6 7">
    <name type="scientific">Devosia oryzisoli</name>
    <dbReference type="NCBI Taxonomy" id="2774138"/>
    <lineage>
        <taxon>Bacteria</taxon>
        <taxon>Pseudomonadati</taxon>
        <taxon>Pseudomonadota</taxon>
        <taxon>Alphaproteobacteria</taxon>
        <taxon>Hyphomicrobiales</taxon>
        <taxon>Devosiaceae</taxon>
        <taxon>Devosia</taxon>
    </lineage>
</organism>
<dbReference type="Gene3D" id="3.40.50.2300">
    <property type="match status" value="1"/>
</dbReference>
<dbReference type="InterPro" id="IPR050595">
    <property type="entry name" value="Bact_response_regulator"/>
</dbReference>
<evidence type="ECO:0000256" key="3">
    <source>
        <dbReference type="ARBA" id="ARBA00023163"/>
    </source>
</evidence>